<reference evidence="17 18" key="1">
    <citation type="submission" date="2024-08" db="EMBL/GenBank/DDBJ databases">
        <title>Draft Genome Sequence of Legionella lytica strain DSB2004, Isolated From a Fire Sprinkler System.</title>
        <authorList>
            <person name="Everhart A.D."/>
            <person name="Kidane D.T."/>
            <person name="Farone A.L."/>
            <person name="Farone M.B."/>
        </authorList>
    </citation>
    <scope>NUCLEOTIDE SEQUENCE [LARGE SCALE GENOMIC DNA]</scope>
    <source>
        <strain evidence="17 18">DSB2004</strain>
    </source>
</reference>
<dbReference type="InterPro" id="IPR023465">
    <property type="entry name" value="Riboflavin_kinase_dom_sf"/>
</dbReference>
<dbReference type="GO" id="GO:0003919">
    <property type="term" value="F:FMN adenylyltransferase activity"/>
    <property type="evidence" value="ECO:0007669"/>
    <property type="project" value="UniProtKB-EC"/>
</dbReference>
<evidence type="ECO:0000256" key="4">
    <source>
        <dbReference type="ARBA" id="ARBA00022630"/>
    </source>
</evidence>
<dbReference type="PIRSF" id="PIRSF004491">
    <property type="entry name" value="FAD_Synth"/>
    <property type="match status" value="1"/>
</dbReference>
<proteinExistence type="inferred from homology"/>
<dbReference type="SUPFAM" id="SSF82114">
    <property type="entry name" value="Riboflavin kinase-like"/>
    <property type="match status" value="1"/>
</dbReference>
<evidence type="ECO:0000256" key="8">
    <source>
        <dbReference type="ARBA" id="ARBA00022741"/>
    </source>
</evidence>
<evidence type="ECO:0000256" key="10">
    <source>
        <dbReference type="ARBA" id="ARBA00022827"/>
    </source>
</evidence>
<feature type="domain" description="Riboflavin kinase" evidence="16">
    <location>
        <begin position="183"/>
        <end position="307"/>
    </location>
</feature>
<dbReference type="Pfam" id="PF06574">
    <property type="entry name" value="FAD_syn"/>
    <property type="match status" value="1"/>
</dbReference>
<dbReference type="Pfam" id="PF01687">
    <property type="entry name" value="Flavokinase"/>
    <property type="match status" value="1"/>
</dbReference>
<comment type="similarity">
    <text evidence="15">Belongs to the ribF family.</text>
</comment>
<evidence type="ECO:0000256" key="1">
    <source>
        <dbReference type="ARBA" id="ARBA00002121"/>
    </source>
</evidence>
<protein>
    <recommendedName>
        <fullName evidence="15">Riboflavin biosynthesis protein</fullName>
    </recommendedName>
    <domain>
        <recommendedName>
            <fullName evidence="15">Riboflavin kinase</fullName>
            <ecNumber evidence="15">2.7.1.26</ecNumber>
        </recommendedName>
        <alternativeName>
            <fullName evidence="15">Flavokinase</fullName>
        </alternativeName>
    </domain>
    <domain>
        <recommendedName>
            <fullName evidence="15">FMN adenylyltransferase</fullName>
            <ecNumber evidence="15">2.7.7.2</ecNumber>
        </recommendedName>
        <alternativeName>
            <fullName evidence="15">FAD pyrophosphorylase</fullName>
        </alternativeName>
        <alternativeName>
            <fullName evidence="15">FAD synthase</fullName>
        </alternativeName>
    </domain>
</protein>
<evidence type="ECO:0000313" key="18">
    <source>
        <dbReference type="Proteomes" id="UP001615550"/>
    </source>
</evidence>
<evidence type="ECO:0000256" key="3">
    <source>
        <dbReference type="ARBA" id="ARBA00005201"/>
    </source>
</evidence>
<evidence type="ECO:0000256" key="11">
    <source>
        <dbReference type="ARBA" id="ARBA00022840"/>
    </source>
</evidence>
<dbReference type="NCBIfam" id="TIGR00083">
    <property type="entry name" value="ribF"/>
    <property type="match status" value="1"/>
</dbReference>
<sequence length="312" mass="35222">MKLLRGIHHFSIFDKGVVASIGNFDGVHLGHQHLIKTLKAKAHALNLPLVLILFEPQPREYFQKEHAPARLSGLREKLDVLRRCQVDYVYCIKFDDAFAQTTATEFARNYLFSTLNIKHLLVGEDFRFGKNREGDVSLLQQLSSEYACDVVVYSDFCINEDRISSTKIRTALAAGELDTAAKYLGRTYSICGRVVHGAKRGRQWGIPTANIGLRRLSVPLQGVYAVEARLASQQVVYGVANIGRRPTVDGTKCVLEVHLFDFEQSIYGELVQVFFLRKLRDEVKFTSVDALIEQIRDDIEVAKTFVNNLTIS</sequence>
<dbReference type="PANTHER" id="PTHR22749:SF6">
    <property type="entry name" value="RIBOFLAVIN KINASE"/>
    <property type="match status" value="1"/>
</dbReference>
<comment type="function">
    <text evidence="1">Catalyzes the phosphorylation of riboflavin to FMN followed by the adenylation of FMN to FAD.</text>
</comment>
<gene>
    <name evidence="17" type="primary">ribF</name>
    <name evidence="17" type="ORF">ACD661_06085</name>
</gene>
<evidence type="ECO:0000256" key="13">
    <source>
        <dbReference type="ARBA" id="ARBA00047880"/>
    </source>
</evidence>
<keyword evidence="5 15" id="KW-0288">FMN</keyword>
<dbReference type="NCBIfam" id="NF004163">
    <property type="entry name" value="PRK05627.1-6"/>
    <property type="match status" value="1"/>
</dbReference>
<keyword evidence="10 15" id="KW-0274">FAD</keyword>
<evidence type="ECO:0000256" key="5">
    <source>
        <dbReference type="ARBA" id="ARBA00022643"/>
    </source>
</evidence>
<accession>A0ABW8D5Z7</accession>
<dbReference type="GO" id="GO:0008531">
    <property type="term" value="F:riboflavin kinase activity"/>
    <property type="evidence" value="ECO:0007669"/>
    <property type="project" value="UniProtKB-EC"/>
</dbReference>
<comment type="pathway">
    <text evidence="3 15">Cofactor biosynthesis; FMN biosynthesis; FMN from riboflavin (ATP route): step 1/1.</text>
</comment>
<keyword evidence="8 15" id="KW-0547">Nucleotide-binding</keyword>
<dbReference type="InterPro" id="IPR014729">
    <property type="entry name" value="Rossmann-like_a/b/a_fold"/>
</dbReference>
<dbReference type="SUPFAM" id="SSF52374">
    <property type="entry name" value="Nucleotidylyl transferase"/>
    <property type="match status" value="1"/>
</dbReference>
<dbReference type="NCBIfam" id="NF004159">
    <property type="entry name" value="PRK05627.1-2"/>
    <property type="match status" value="1"/>
</dbReference>
<dbReference type="EC" id="2.7.1.26" evidence="15"/>
<evidence type="ECO:0000256" key="6">
    <source>
        <dbReference type="ARBA" id="ARBA00022679"/>
    </source>
</evidence>
<dbReference type="Gene3D" id="3.40.50.620">
    <property type="entry name" value="HUPs"/>
    <property type="match status" value="1"/>
</dbReference>
<evidence type="ECO:0000256" key="15">
    <source>
        <dbReference type="PIRNR" id="PIRNR004491"/>
    </source>
</evidence>
<evidence type="ECO:0000256" key="9">
    <source>
        <dbReference type="ARBA" id="ARBA00022777"/>
    </source>
</evidence>
<dbReference type="RefSeq" id="WP_400186938.1">
    <property type="nucleotide sequence ID" value="NZ_JBGORX010000001.1"/>
</dbReference>
<dbReference type="PANTHER" id="PTHR22749">
    <property type="entry name" value="RIBOFLAVIN KINASE/FMN ADENYLYLTRANSFERASE"/>
    <property type="match status" value="1"/>
</dbReference>
<keyword evidence="12" id="KW-0511">Multifunctional enzyme</keyword>
<dbReference type="InterPro" id="IPR015864">
    <property type="entry name" value="FAD_synthase"/>
</dbReference>
<dbReference type="SMART" id="SM00904">
    <property type="entry name" value="Flavokinase"/>
    <property type="match status" value="1"/>
</dbReference>
<comment type="caution">
    <text evidence="17">The sequence shown here is derived from an EMBL/GenBank/DDBJ whole genome shotgun (WGS) entry which is preliminary data.</text>
</comment>
<dbReference type="InterPro" id="IPR023468">
    <property type="entry name" value="Riboflavin_kinase"/>
</dbReference>
<dbReference type="Gene3D" id="2.40.30.30">
    <property type="entry name" value="Riboflavin kinase-like"/>
    <property type="match status" value="1"/>
</dbReference>
<comment type="catalytic activity">
    <reaction evidence="14 15">
        <text>FMN + ATP + H(+) = FAD + diphosphate</text>
        <dbReference type="Rhea" id="RHEA:17237"/>
        <dbReference type="ChEBI" id="CHEBI:15378"/>
        <dbReference type="ChEBI" id="CHEBI:30616"/>
        <dbReference type="ChEBI" id="CHEBI:33019"/>
        <dbReference type="ChEBI" id="CHEBI:57692"/>
        <dbReference type="ChEBI" id="CHEBI:58210"/>
        <dbReference type="EC" id="2.7.7.2"/>
    </reaction>
</comment>
<evidence type="ECO:0000259" key="16">
    <source>
        <dbReference type="SMART" id="SM00904"/>
    </source>
</evidence>
<evidence type="ECO:0000313" key="17">
    <source>
        <dbReference type="EMBL" id="MFJ1268118.1"/>
    </source>
</evidence>
<dbReference type="InterPro" id="IPR015865">
    <property type="entry name" value="Riboflavin_kinase_bac/euk"/>
</dbReference>
<keyword evidence="18" id="KW-1185">Reference proteome</keyword>
<keyword evidence="9 15" id="KW-0418">Kinase</keyword>
<dbReference type="EMBL" id="JBGORX010000001">
    <property type="protein sequence ID" value="MFJ1268118.1"/>
    <property type="molecule type" value="Genomic_DNA"/>
</dbReference>
<keyword evidence="6 15" id="KW-0808">Transferase</keyword>
<keyword evidence="4 15" id="KW-0285">Flavoprotein</keyword>
<dbReference type="CDD" id="cd02064">
    <property type="entry name" value="FAD_synthetase_N"/>
    <property type="match status" value="1"/>
</dbReference>
<evidence type="ECO:0000256" key="14">
    <source>
        <dbReference type="ARBA" id="ARBA00049494"/>
    </source>
</evidence>
<keyword evidence="7 15" id="KW-0548">Nucleotidyltransferase</keyword>
<dbReference type="NCBIfam" id="NF004160">
    <property type="entry name" value="PRK05627.1-3"/>
    <property type="match status" value="1"/>
</dbReference>
<evidence type="ECO:0000256" key="2">
    <source>
        <dbReference type="ARBA" id="ARBA00004726"/>
    </source>
</evidence>
<dbReference type="NCBIfam" id="NF004162">
    <property type="entry name" value="PRK05627.1-5"/>
    <property type="match status" value="1"/>
</dbReference>
<evidence type="ECO:0000256" key="12">
    <source>
        <dbReference type="ARBA" id="ARBA00023268"/>
    </source>
</evidence>
<evidence type="ECO:0000256" key="7">
    <source>
        <dbReference type="ARBA" id="ARBA00022695"/>
    </source>
</evidence>
<keyword evidence="11 15" id="KW-0067">ATP-binding</keyword>
<dbReference type="InterPro" id="IPR002606">
    <property type="entry name" value="Riboflavin_kinase_bac"/>
</dbReference>
<comment type="catalytic activity">
    <reaction evidence="13 15">
        <text>riboflavin + ATP = FMN + ADP + H(+)</text>
        <dbReference type="Rhea" id="RHEA:14357"/>
        <dbReference type="ChEBI" id="CHEBI:15378"/>
        <dbReference type="ChEBI" id="CHEBI:30616"/>
        <dbReference type="ChEBI" id="CHEBI:57986"/>
        <dbReference type="ChEBI" id="CHEBI:58210"/>
        <dbReference type="ChEBI" id="CHEBI:456216"/>
        <dbReference type="EC" id="2.7.1.26"/>
    </reaction>
</comment>
<comment type="pathway">
    <text evidence="2 15">Cofactor biosynthesis; FAD biosynthesis; FAD from FMN: step 1/1.</text>
</comment>
<organism evidence="17 18">
    <name type="scientific">Legionella lytica</name>
    <dbReference type="NCBI Taxonomy" id="96232"/>
    <lineage>
        <taxon>Bacteria</taxon>
        <taxon>Pseudomonadati</taxon>
        <taxon>Pseudomonadota</taxon>
        <taxon>Gammaproteobacteria</taxon>
        <taxon>Legionellales</taxon>
        <taxon>Legionellaceae</taxon>
        <taxon>Legionella</taxon>
    </lineage>
</organism>
<name>A0ABW8D5Z7_9GAMM</name>
<dbReference type="EC" id="2.7.7.2" evidence="15"/>
<dbReference type="Proteomes" id="UP001615550">
    <property type="component" value="Unassembled WGS sequence"/>
</dbReference>